<evidence type="ECO:0000256" key="2">
    <source>
        <dbReference type="ARBA" id="ARBA00004286"/>
    </source>
</evidence>
<evidence type="ECO:0000256" key="12">
    <source>
        <dbReference type="ARBA" id="ARBA00023306"/>
    </source>
</evidence>
<dbReference type="GO" id="GO:0005694">
    <property type="term" value="C:chromosome"/>
    <property type="evidence" value="ECO:0007669"/>
    <property type="project" value="UniProtKB-SubCell"/>
</dbReference>
<dbReference type="InterPro" id="IPR033762">
    <property type="entry name" value="MCM_OB"/>
</dbReference>
<dbReference type="SUPFAM" id="SSF50249">
    <property type="entry name" value="Nucleic acid-binding proteins"/>
    <property type="match status" value="1"/>
</dbReference>
<dbReference type="PRINTS" id="PR01657">
    <property type="entry name" value="MCMFAMILY"/>
</dbReference>
<dbReference type="GO" id="GO:0017116">
    <property type="term" value="F:single-stranded DNA helicase activity"/>
    <property type="evidence" value="ECO:0007669"/>
    <property type="project" value="TreeGrafter"/>
</dbReference>
<dbReference type="SUPFAM" id="SSF52540">
    <property type="entry name" value="P-loop containing nucleoside triphosphate hydrolases"/>
    <property type="match status" value="1"/>
</dbReference>
<feature type="compositionally biased region" description="Acidic residues" evidence="15">
    <location>
        <begin position="700"/>
        <end position="715"/>
    </location>
</feature>
<dbReference type="GO" id="GO:0016887">
    <property type="term" value="F:ATP hydrolysis activity"/>
    <property type="evidence" value="ECO:0007669"/>
    <property type="project" value="RHEA"/>
</dbReference>
<dbReference type="EMBL" id="KK852854">
    <property type="protein sequence ID" value="KDR15008.1"/>
    <property type="molecule type" value="Genomic_DNA"/>
</dbReference>
<feature type="compositionally biased region" description="Basic and acidic residues" evidence="15">
    <location>
        <begin position="739"/>
        <end position="748"/>
    </location>
</feature>
<dbReference type="InterPro" id="IPR012340">
    <property type="entry name" value="NA-bd_OB-fold"/>
</dbReference>
<dbReference type="Pfam" id="PF00493">
    <property type="entry name" value="MCM"/>
    <property type="match status" value="1"/>
</dbReference>
<dbReference type="Gene3D" id="3.40.50.300">
    <property type="entry name" value="P-loop containing nucleotide triphosphate hydrolases"/>
    <property type="match status" value="1"/>
</dbReference>
<keyword evidence="18" id="KW-1185">Reference proteome</keyword>
<dbReference type="OrthoDB" id="1882346at2759"/>
<comment type="similarity">
    <text evidence="3 13">Belongs to the MCM family.</text>
</comment>
<feature type="compositionally biased region" description="Acidic residues" evidence="15">
    <location>
        <begin position="669"/>
        <end position="679"/>
    </location>
</feature>
<dbReference type="GO" id="GO:0005524">
    <property type="term" value="F:ATP binding"/>
    <property type="evidence" value="ECO:0007669"/>
    <property type="project" value="UniProtKB-UniRule"/>
</dbReference>
<dbReference type="OMA" id="NVYPQED"/>
<feature type="domain" description="MCM C-terminal AAA(+) ATPase" evidence="16">
    <location>
        <begin position="293"/>
        <end position="499"/>
    </location>
</feature>
<dbReference type="InterPro" id="IPR031327">
    <property type="entry name" value="MCM"/>
</dbReference>
<evidence type="ECO:0000256" key="13">
    <source>
        <dbReference type="RuleBase" id="RU004070"/>
    </source>
</evidence>
<evidence type="ECO:0000256" key="4">
    <source>
        <dbReference type="ARBA" id="ARBA00022454"/>
    </source>
</evidence>
<dbReference type="InterPro" id="IPR018525">
    <property type="entry name" value="MCM_CS"/>
</dbReference>
<dbReference type="InParanoid" id="A0A067R6K3"/>
<comment type="subcellular location">
    <subcellularLocation>
        <location evidence="2">Chromosome</location>
    </subcellularLocation>
    <subcellularLocation>
        <location evidence="1 14">Nucleus</location>
    </subcellularLocation>
</comment>
<protein>
    <recommendedName>
        <fullName evidence="14">DNA replication licensing factor MCM3</fullName>
        <ecNumber evidence="14">3.6.4.12</ecNumber>
    </recommendedName>
</protein>
<dbReference type="GO" id="GO:0042555">
    <property type="term" value="C:MCM complex"/>
    <property type="evidence" value="ECO:0007669"/>
    <property type="project" value="UniProtKB-UniRule"/>
</dbReference>
<dbReference type="InterPro" id="IPR008046">
    <property type="entry name" value="Mcm3"/>
</dbReference>
<evidence type="ECO:0000256" key="11">
    <source>
        <dbReference type="ARBA" id="ARBA00023242"/>
    </source>
</evidence>
<dbReference type="eggNOG" id="KOG0479">
    <property type="taxonomic scope" value="Eukaryota"/>
</dbReference>
<sequence>MGEVEIDQRLRDLQREYLDFLDDEENEGTYSQLVKDLVADKSKRLLVNINDLRRKNLVRATSLLNNAFEEQLAFQRALKEYVGSLDPTYAKDTEELFVAFEGSFGNKHVTPRTLMSKFLGNLVCVEGIVTKCSLVRPKVVRSVHYCPATKKVLERRYTDLTSFSAFPSSSVYPTKDEDGNNLETEYGLSVYKDHQTISIQEMPEKAPAGQLPRSVDVICDNDLVDKCKPGDRVQIVGNYRCLPGKQGSFTSGTFRTILIANNISQLSKESTLLITREDIQKCKKLARNKNVDIFELLSKSLAPSIHGHDYIKKAILCMLLGGVEKVLPNGTRLRGDINVLLIGDPSVAKSQLLRYVLCTAPRAIPTTGRGSSGVGLTAAVTTDQETGERRLEAGAMVLADRGVVCIDEFDKMSDMDRTAIHEVMEQGRVTIAKAGIHAHLNARCSVLAAANPVYGRYDQYKTPMENIGLQDSLLSRFDLLFVMLDLVDGEYDRMISDHVVRMHRYRNPREQDGETLPMGSSVEMLSTQNPDLAEGDNLNTPVYEKYDALLHGGTRTRKDKIVSVMFMKKYIHIAKCMKPTLTEEASEAIAEEYSRLRSQDTMDTDIARTQPVTARTLETLIRLATAHAKARLSRTVDIEDAQTAIELVQYAIFKRVLEKERKRRRGDGETNEMSEDESETEGHQRKKSRRDKSKRTPGDDSYDPYDWDSEEEAEEGTERRKTRSSTKSVSKPTSATEMETDRSGHDDAVAGPSAEPATPAVIADDRFKSFKASLVKVFREERAQSLTLERVVEFANSEQSDGQWFSKHYISCMGIVWSKWMRSGRSEVDIREKLPVHTFPFACSDSSRSMQMSGNHCTFGA</sequence>
<evidence type="ECO:0000259" key="16">
    <source>
        <dbReference type="PROSITE" id="PS50051"/>
    </source>
</evidence>
<dbReference type="GO" id="GO:0006271">
    <property type="term" value="P:DNA strand elongation involved in DNA replication"/>
    <property type="evidence" value="ECO:0007669"/>
    <property type="project" value="TreeGrafter"/>
</dbReference>
<dbReference type="InterPro" id="IPR003593">
    <property type="entry name" value="AAA+_ATPase"/>
</dbReference>
<evidence type="ECO:0000256" key="14">
    <source>
        <dbReference type="RuleBase" id="RU368061"/>
    </source>
</evidence>
<organism evidence="17 18">
    <name type="scientific">Zootermopsis nevadensis</name>
    <name type="common">Dampwood termite</name>
    <dbReference type="NCBI Taxonomy" id="136037"/>
    <lineage>
        <taxon>Eukaryota</taxon>
        <taxon>Metazoa</taxon>
        <taxon>Ecdysozoa</taxon>
        <taxon>Arthropoda</taxon>
        <taxon>Hexapoda</taxon>
        <taxon>Insecta</taxon>
        <taxon>Pterygota</taxon>
        <taxon>Neoptera</taxon>
        <taxon>Polyneoptera</taxon>
        <taxon>Dictyoptera</taxon>
        <taxon>Blattodea</taxon>
        <taxon>Blattoidea</taxon>
        <taxon>Termitoidae</taxon>
        <taxon>Termopsidae</taxon>
        <taxon>Zootermopsis</taxon>
    </lineage>
</organism>
<comment type="subunit">
    <text evidence="14">Component of the MCM2-7 complex.</text>
</comment>
<evidence type="ECO:0000256" key="15">
    <source>
        <dbReference type="SAM" id="MobiDB-lite"/>
    </source>
</evidence>
<keyword evidence="10 13" id="KW-0238">DNA-binding</keyword>
<evidence type="ECO:0000256" key="10">
    <source>
        <dbReference type="ARBA" id="ARBA00023125"/>
    </source>
</evidence>
<dbReference type="SMART" id="SM00382">
    <property type="entry name" value="AAA"/>
    <property type="match status" value="1"/>
</dbReference>
<dbReference type="InterPro" id="IPR001208">
    <property type="entry name" value="MCM_dom"/>
</dbReference>
<dbReference type="GO" id="GO:0000727">
    <property type="term" value="P:double-strand break repair via break-induced replication"/>
    <property type="evidence" value="ECO:0007669"/>
    <property type="project" value="TreeGrafter"/>
</dbReference>
<evidence type="ECO:0000256" key="8">
    <source>
        <dbReference type="ARBA" id="ARBA00022806"/>
    </source>
</evidence>
<dbReference type="AlphaFoldDB" id="A0A067R6K3"/>
<dbReference type="InterPro" id="IPR041562">
    <property type="entry name" value="MCM_lid"/>
</dbReference>
<dbReference type="PROSITE" id="PS50051">
    <property type="entry name" value="MCM_2"/>
    <property type="match status" value="1"/>
</dbReference>
<reference evidence="17 18" key="1">
    <citation type="journal article" date="2014" name="Nat. Commun.">
        <title>Molecular traces of alternative social organization in a termite genome.</title>
        <authorList>
            <person name="Terrapon N."/>
            <person name="Li C."/>
            <person name="Robertson H.M."/>
            <person name="Ji L."/>
            <person name="Meng X."/>
            <person name="Booth W."/>
            <person name="Chen Z."/>
            <person name="Childers C.P."/>
            <person name="Glastad K.M."/>
            <person name="Gokhale K."/>
            <person name="Gowin J."/>
            <person name="Gronenberg W."/>
            <person name="Hermansen R.A."/>
            <person name="Hu H."/>
            <person name="Hunt B.G."/>
            <person name="Huylmans A.K."/>
            <person name="Khalil S.M."/>
            <person name="Mitchell R.D."/>
            <person name="Munoz-Torres M.C."/>
            <person name="Mustard J.A."/>
            <person name="Pan H."/>
            <person name="Reese J.T."/>
            <person name="Scharf M.E."/>
            <person name="Sun F."/>
            <person name="Vogel H."/>
            <person name="Xiao J."/>
            <person name="Yang W."/>
            <person name="Yang Z."/>
            <person name="Yang Z."/>
            <person name="Zhou J."/>
            <person name="Zhu J."/>
            <person name="Brent C.S."/>
            <person name="Elsik C.G."/>
            <person name="Goodisman M.A."/>
            <person name="Liberles D.A."/>
            <person name="Roe R.M."/>
            <person name="Vargo E.L."/>
            <person name="Vilcinskas A."/>
            <person name="Wang J."/>
            <person name="Bornberg-Bauer E."/>
            <person name="Korb J."/>
            <person name="Zhang G."/>
            <person name="Liebig J."/>
        </authorList>
    </citation>
    <scope>NUCLEOTIDE SEQUENCE [LARGE SCALE GENOMIC DNA]</scope>
    <source>
        <tissue evidence="17">Whole organism</tissue>
    </source>
</reference>
<keyword evidence="8 14" id="KW-0347">Helicase</keyword>
<evidence type="ECO:0000256" key="3">
    <source>
        <dbReference type="ARBA" id="ARBA00008010"/>
    </source>
</evidence>
<feature type="compositionally biased region" description="Low complexity" evidence="15">
    <location>
        <begin position="725"/>
        <end position="736"/>
    </location>
</feature>
<evidence type="ECO:0000313" key="17">
    <source>
        <dbReference type="EMBL" id="KDR15008.1"/>
    </source>
</evidence>
<dbReference type="Pfam" id="PF14551">
    <property type="entry name" value="MCM_N"/>
    <property type="match status" value="1"/>
</dbReference>
<evidence type="ECO:0000256" key="5">
    <source>
        <dbReference type="ARBA" id="ARBA00022705"/>
    </source>
</evidence>
<comment type="catalytic activity">
    <reaction evidence="14">
        <text>ATP + H2O = ADP + phosphate + H(+)</text>
        <dbReference type="Rhea" id="RHEA:13065"/>
        <dbReference type="ChEBI" id="CHEBI:15377"/>
        <dbReference type="ChEBI" id="CHEBI:15378"/>
        <dbReference type="ChEBI" id="CHEBI:30616"/>
        <dbReference type="ChEBI" id="CHEBI:43474"/>
        <dbReference type="ChEBI" id="CHEBI:456216"/>
        <dbReference type="EC" id="3.6.4.12"/>
    </reaction>
</comment>
<keyword evidence="5 14" id="KW-0235">DNA replication</keyword>
<feature type="region of interest" description="Disordered" evidence="15">
    <location>
        <begin position="661"/>
        <end position="757"/>
    </location>
</feature>
<evidence type="ECO:0000256" key="6">
    <source>
        <dbReference type="ARBA" id="ARBA00022741"/>
    </source>
</evidence>
<dbReference type="PANTHER" id="PTHR11630:SF46">
    <property type="entry name" value="DNA REPLICATION LICENSING FACTOR MCM3-RELATED"/>
    <property type="match status" value="1"/>
</dbReference>
<dbReference type="FunFam" id="3.30.1640.10:FF:000002">
    <property type="entry name" value="DNA helicase"/>
    <property type="match status" value="1"/>
</dbReference>
<dbReference type="PRINTS" id="PR01659">
    <property type="entry name" value="MCMPROTEIN3"/>
</dbReference>
<evidence type="ECO:0000256" key="1">
    <source>
        <dbReference type="ARBA" id="ARBA00004123"/>
    </source>
</evidence>
<dbReference type="GO" id="GO:1902975">
    <property type="term" value="P:mitotic DNA replication initiation"/>
    <property type="evidence" value="ECO:0007669"/>
    <property type="project" value="TreeGrafter"/>
</dbReference>
<dbReference type="FunFam" id="2.20.28.10:FF:000006">
    <property type="entry name" value="DNA helicase"/>
    <property type="match status" value="1"/>
</dbReference>
<name>A0A067R6K3_ZOONE</name>
<dbReference type="CDD" id="cd17754">
    <property type="entry name" value="MCM3"/>
    <property type="match status" value="1"/>
</dbReference>
<keyword evidence="11 14" id="KW-0539">Nucleus</keyword>
<dbReference type="Pfam" id="PF17207">
    <property type="entry name" value="MCM_OB"/>
    <property type="match status" value="1"/>
</dbReference>
<comment type="function">
    <text evidence="14">Acts as component of the MCM2-7 complex (MCM complex) which is the replicative helicase essential for 'once per cell cycle' DNA replication initiation and elongation in eukaryotic cells. The active ATPase sites in the MCM2-7 ring are formed through the interaction surfaces of two neighboring subunits such that a critical structure of a conserved arginine finger motif is provided in trans relative to the ATP-binding site of the Walker A box of the adjacent subunit. The six ATPase active sites, however, are likely to contribute differentially to the complex helicase activity.</text>
</comment>
<dbReference type="Gene3D" id="3.30.1640.10">
    <property type="entry name" value="mini-chromosome maintenance (MCM) complex, chain A, domain 1"/>
    <property type="match status" value="1"/>
</dbReference>
<dbReference type="InterPro" id="IPR027417">
    <property type="entry name" value="P-loop_NTPase"/>
</dbReference>
<keyword evidence="12" id="KW-0131">Cell cycle</keyword>
<dbReference type="PANTHER" id="PTHR11630">
    <property type="entry name" value="DNA REPLICATION LICENSING FACTOR MCM FAMILY MEMBER"/>
    <property type="match status" value="1"/>
</dbReference>
<dbReference type="Proteomes" id="UP000027135">
    <property type="component" value="Unassembled WGS sequence"/>
</dbReference>
<keyword evidence="6 13" id="KW-0547">Nucleotide-binding</keyword>
<keyword evidence="4" id="KW-0158">Chromosome</keyword>
<dbReference type="Gene3D" id="2.20.28.10">
    <property type="match status" value="1"/>
</dbReference>
<accession>A0A067R6K3</accession>
<dbReference type="GO" id="GO:0003697">
    <property type="term" value="F:single-stranded DNA binding"/>
    <property type="evidence" value="ECO:0007669"/>
    <property type="project" value="TreeGrafter"/>
</dbReference>
<dbReference type="InterPro" id="IPR027925">
    <property type="entry name" value="MCM_N"/>
</dbReference>
<gene>
    <name evidence="17" type="ORF">L798_10699</name>
</gene>
<evidence type="ECO:0000313" key="18">
    <source>
        <dbReference type="Proteomes" id="UP000027135"/>
    </source>
</evidence>
<dbReference type="Gene3D" id="2.40.50.140">
    <property type="entry name" value="Nucleic acid-binding proteins"/>
    <property type="match status" value="1"/>
</dbReference>
<keyword evidence="9 13" id="KW-0067">ATP-binding</keyword>
<dbReference type="GO" id="GO:0005634">
    <property type="term" value="C:nucleus"/>
    <property type="evidence" value="ECO:0007669"/>
    <property type="project" value="UniProtKB-SubCell"/>
</dbReference>
<keyword evidence="7 14" id="KW-0378">Hydrolase</keyword>
<evidence type="ECO:0000256" key="9">
    <source>
        <dbReference type="ARBA" id="ARBA00022840"/>
    </source>
</evidence>
<dbReference type="Pfam" id="PF17855">
    <property type="entry name" value="MCM_lid"/>
    <property type="match status" value="1"/>
</dbReference>
<dbReference type="EC" id="3.6.4.12" evidence="14"/>
<dbReference type="STRING" id="136037.A0A067R6K3"/>
<proteinExistence type="inferred from homology"/>
<dbReference type="PROSITE" id="PS00847">
    <property type="entry name" value="MCM_1"/>
    <property type="match status" value="1"/>
</dbReference>
<dbReference type="SMART" id="SM00350">
    <property type="entry name" value="MCM"/>
    <property type="match status" value="1"/>
</dbReference>
<evidence type="ECO:0000256" key="7">
    <source>
        <dbReference type="ARBA" id="ARBA00022801"/>
    </source>
</evidence>
<feature type="compositionally biased region" description="Basic residues" evidence="15">
    <location>
        <begin position="684"/>
        <end position="695"/>
    </location>
</feature>
<dbReference type="FunCoup" id="A0A067R6K3">
    <property type="interactions" value="1111"/>
</dbReference>